<accession>S6D8N3</accession>
<reference evidence="2 3" key="1">
    <citation type="journal article" date="2014" name="Environ. Microbiol.">
        <title>Halorhabdus tiamatea: proteogenomics and glycosidase activity measurements identify the first cultivated euryarchaeon from a deep-sea anoxic brine lake as potential polysaccharide degrader.</title>
        <authorList>
            <person name="Werner J."/>
            <person name="Ferrer M."/>
            <person name="Michel G."/>
            <person name="Mann A.J."/>
            <person name="Huang S."/>
            <person name="Juarez S."/>
            <person name="Ciordia S."/>
            <person name="Albar J.P."/>
            <person name="Alcaide M."/>
            <person name="La Cono V."/>
            <person name="Yakimov M.M."/>
            <person name="Antunes A."/>
            <person name="Taborda M."/>
            <person name="Da Costa M.S."/>
            <person name="Amann R.I."/>
            <person name="Gloeckner F.O."/>
            <person name="Golyshina O.V."/>
            <person name="Golyshin P.N."/>
            <person name="Teeling H."/>
        </authorList>
    </citation>
    <scope>NUCLEOTIDE SEQUENCE [LARGE SCALE GENOMIC DNA]</scope>
    <source>
        <strain evidence="3">SARL4B</strain>
    </source>
</reference>
<keyword evidence="3" id="KW-1185">Reference proteome</keyword>
<evidence type="ECO:0000259" key="1">
    <source>
        <dbReference type="Pfam" id="PF01609"/>
    </source>
</evidence>
<gene>
    <name evidence="2" type="ORF">HTIA_1639</name>
</gene>
<organism evidence="2 3">
    <name type="scientific">Halorhabdus tiamatea SARL4B</name>
    <dbReference type="NCBI Taxonomy" id="1033806"/>
    <lineage>
        <taxon>Archaea</taxon>
        <taxon>Methanobacteriati</taxon>
        <taxon>Methanobacteriota</taxon>
        <taxon>Stenosarchaea group</taxon>
        <taxon>Halobacteria</taxon>
        <taxon>Halobacteriales</taxon>
        <taxon>Haloarculaceae</taxon>
        <taxon>Halorhabdus</taxon>
    </lineage>
</organism>
<dbReference type="EMBL" id="HF571520">
    <property type="protein sequence ID" value="CCQ33766.1"/>
    <property type="molecule type" value="Genomic_DNA"/>
</dbReference>
<dbReference type="InterPro" id="IPR002559">
    <property type="entry name" value="Transposase_11"/>
</dbReference>
<dbReference type="HOGENOM" id="CLU_176731_0_0_2"/>
<dbReference type="Pfam" id="PF01609">
    <property type="entry name" value="DDE_Tnp_1"/>
    <property type="match status" value="1"/>
</dbReference>
<name>S6D8N3_9EURY</name>
<evidence type="ECO:0000313" key="2">
    <source>
        <dbReference type="EMBL" id="CCQ33766.1"/>
    </source>
</evidence>
<sequence length="105" mass="12192">MLERNSEQVEILTADKGYDSAEFREYLRSQDVRPVIKHREFSSLDRAHNARLDDEIYGQRVVVESIFAAVKQRFGGTLRARTWFGQFRELVLKAAVFNLCSTLSH</sequence>
<dbReference type="GO" id="GO:0006313">
    <property type="term" value="P:DNA transposition"/>
    <property type="evidence" value="ECO:0007669"/>
    <property type="project" value="InterPro"/>
</dbReference>
<feature type="domain" description="Transposase IS4-like" evidence="1">
    <location>
        <begin position="8"/>
        <end position="99"/>
    </location>
</feature>
<protein>
    <submittedName>
        <fullName evidence="2">Transposase (IS4-like)</fullName>
    </submittedName>
</protein>
<dbReference type="Proteomes" id="UP000015381">
    <property type="component" value="Chromosome I"/>
</dbReference>
<dbReference type="GO" id="GO:0003677">
    <property type="term" value="F:DNA binding"/>
    <property type="evidence" value="ECO:0007669"/>
    <property type="project" value="InterPro"/>
</dbReference>
<dbReference type="AlphaFoldDB" id="S6D8N3"/>
<evidence type="ECO:0000313" key="3">
    <source>
        <dbReference type="Proteomes" id="UP000015381"/>
    </source>
</evidence>
<dbReference type="KEGG" id="hti:HTIA_1639"/>
<proteinExistence type="predicted"/>
<dbReference type="GO" id="GO:0004803">
    <property type="term" value="F:transposase activity"/>
    <property type="evidence" value="ECO:0007669"/>
    <property type="project" value="InterPro"/>
</dbReference>